<geneLocation type="plasmid" evidence="1 2">
    <name>pDAETH-4</name>
</geneLocation>
<protein>
    <submittedName>
        <fullName evidence="1">Uncharacterized protein</fullName>
    </submittedName>
</protein>
<name>A0ABM8ALX9_9DEIO</name>
<evidence type="ECO:0000313" key="2">
    <source>
        <dbReference type="Proteomes" id="UP001064971"/>
    </source>
</evidence>
<keyword evidence="2" id="KW-1185">Reference proteome</keyword>
<proteinExistence type="predicted"/>
<organism evidence="1 2">
    <name type="scientific">Deinococcus aetherius</name>
    <dbReference type="NCBI Taxonomy" id="200252"/>
    <lineage>
        <taxon>Bacteria</taxon>
        <taxon>Thermotogati</taxon>
        <taxon>Deinococcota</taxon>
        <taxon>Deinococci</taxon>
        <taxon>Deinococcales</taxon>
        <taxon>Deinococcaceae</taxon>
        <taxon>Deinococcus</taxon>
    </lineage>
</organism>
<accession>A0ABM8ALX9</accession>
<reference evidence="1" key="1">
    <citation type="submission" date="2022-07" db="EMBL/GenBank/DDBJ databases">
        <title>Complete Genome Sequence of the Radioresistant Bacterium Deinococcus aetherius ST0316, Isolated from the Air Dust collected in Lower Stratosphere above Japan.</title>
        <authorList>
            <person name="Satoh K."/>
            <person name="Hagiwara K."/>
            <person name="Katsumata K."/>
            <person name="Kubo A."/>
            <person name="Yokobori S."/>
            <person name="Yamagishi A."/>
            <person name="Oono Y."/>
            <person name="Narumi I."/>
        </authorList>
    </citation>
    <scope>NUCLEOTIDE SEQUENCE</scope>
    <source>
        <strain evidence="1">ST0316</strain>
        <plasmid evidence="1">pDAETH-4</plasmid>
    </source>
</reference>
<evidence type="ECO:0000313" key="1">
    <source>
        <dbReference type="EMBL" id="BDP44850.1"/>
    </source>
</evidence>
<dbReference type="Proteomes" id="UP001064971">
    <property type="component" value="Plasmid pDAETH-4"/>
</dbReference>
<gene>
    <name evidence="1" type="ORF">DAETH_48190</name>
</gene>
<sequence length="67" mass="7095">MTQSPIPEALKRVLVREDTTLDAAAQITVDYTGGGDIAHLVLNPEHAPPEAVEGYRIRAAISAALEA</sequence>
<dbReference type="EMBL" id="AP026564">
    <property type="protein sequence ID" value="BDP44850.1"/>
    <property type="molecule type" value="Genomic_DNA"/>
</dbReference>
<keyword evidence="1" id="KW-0614">Plasmid</keyword>
<dbReference type="RefSeq" id="WP_264778977.1">
    <property type="nucleotide sequence ID" value="NZ_AP026564.1"/>
</dbReference>